<feature type="transmembrane region" description="Helical" evidence="7">
    <location>
        <begin position="112"/>
        <end position="134"/>
    </location>
</feature>
<evidence type="ECO:0000256" key="3">
    <source>
        <dbReference type="ARBA" id="ARBA00022475"/>
    </source>
</evidence>
<accession>A0ABN0TWZ7</accession>
<keyword evidence="10" id="KW-1185">Reference proteome</keyword>
<protein>
    <submittedName>
        <fullName evidence="9">Carbohydrate ABC transporter permease</fullName>
    </submittedName>
</protein>
<sequence>MRKSSSRHGHGPLYRGGVGLVWLLAVFNVGVLAWMGIAALRDHTAIFSQPWSLSTFGEFGNFAKAWSDSGFGAAALNTVLLVAGSAVVLVAISAPAAYALARSGTRISGAMALFFALGIGIPVQVIVIPLFVMLENIGLVNSLTGLFVLYVALSLPFTVFLLTAFFGSLPEEVEEAAAIDGAGPLRTFLQISLPLARGGLITALILNAIGLWNETFIALVFVQDTELQTLPLALLGFMQTQQYSGADYGALFAGVCILVLPMLALYVWLGRRIVEGMTLGAVK</sequence>
<keyword evidence="4 7" id="KW-0812">Transmembrane</keyword>
<organism evidence="9 10">
    <name type="scientific">Saccharothrix mutabilis subsp. mutabilis</name>
    <dbReference type="NCBI Taxonomy" id="66855"/>
    <lineage>
        <taxon>Bacteria</taxon>
        <taxon>Bacillati</taxon>
        <taxon>Actinomycetota</taxon>
        <taxon>Actinomycetes</taxon>
        <taxon>Pseudonocardiales</taxon>
        <taxon>Pseudonocardiaceae</taxon>
        <taxon>Saccharothrix</taxon>
    </lineage>
</organism>
<dbReference type="InterPro" id="IPR050901">
    <property type="entry name" value="BP-dep_ABC_trans_perm"/>
</dbReference>
<feature type="transmembrane region" description="Helical" evidence="7">
    <location>
        <begin position="146"/>
        <end position="166"/>
    </location>
</feature>
<feature type="transmembrane region" description="Helical" evidence="7">
    <location>
        <begin position="74"/>
        <end position="100"/>
    </location>
</feature>
<name>A0ABN0TWZ7_9PSEU</name>
<evidence type="ECO:0000259" key="8">
    <source>
        <dbReference type="PROSITE" id="PS50928"/>
    </source>
</evidence>
<dbReference type="PROSITE" id="PS50928">
    <property type="entry name" value="ABC_TM1"/>
    <property type="match status" value="1"/>
</dbReference>
<dbReference type="SUPFAM" id="SSF161098">
    <property type="entry name" value="MetI-like"/>
    <property type="match status" value="1"/>
</dbReference>
<keyword evidence="5 7" id="KW-1133">Transmembrane helix</keyword>
<evidence type="ECO:0000256" key="2">
    <source>
        <dbReference type="ARBA" id="ARBA00022448"/>
    </source>
</evidence>
<evidence type="ECO:0000256" key="1">
    <source>
        <dbReference type="ARBA" id="ARBA00004651"/>
    </source>
</evidence>
<dbReference type="InterPro" id="IPR000515">
    <property type="entry name" value="MetI-like"/>
</dbReference>
<dbReference type="EMBL" id="BAAABU010000006">
    <property type="protein sequence ID" value="GAA0232349.1"/>
    <property type="molecule type" value="Genomic_DNA"/>
</dbReference>
<dbReference type="RefSeq" id="WP_343934777.1">
    <property type="nucleotide sequence ID" value="NZ_BAAABU010000006.1"/>
</dbReference>
<evidence type="ECO:0000256" key="4">
    <source>
        <dbReference type="ARBA" id="ARBA00022692"/>
    </source>
</evidence>
<evidence type="ECO:0000313" key="9">
    <source>
        <dbReference type="EMBL" id="GAA0232349.1"/>
    </source>
</evidence>
<keyword evidence="6 7" id="KW-0472">Membrane</keyword>
<feature type="transmembrane region" description="Helical" evidence="7">
    <location>
        <begin position="200"/>
        <end position="222"/>
    </location>
</feature>
<evidence type="ECO:0000256" key="6">
    <source>
        <dbReference type="ARBA" id="ARBA00023136"/>
    </source>
</evidence>
<proteinExistence type="inferred from homology"/>
<dbReference type="PANTHER" id="PTHR32243">
    <property type="entry name" value="MALTOSE TRANSPORT SYSTEM PERMEASE-RELATED"/>
    <property type="match status" value="1"/>
</dbReference>
<feature type="transmembrane region" description="Helical" evidence="7">
    <location>
        <begin position="20"/>
        <end position="40"/>
    </location>
</feature>
<dbReference type="CDD" id="cd06261">
    <property type="entry name" value="TM_PBP2"/>
    <property type="match status" value="1"/>
</dbReference>
<dbReference type="Pfam" id="PF00528">
    <property type="entry name" value="BPD_transp_1"/>
    <property type="match status" value="1"/>
</dbReference>
<comment type="subcellular location">
    <subcellularLocation>
        <location evidence="1 7">Cell membrane</location>
        <topology evidence="1 7">Multi-pass membrane protein</topology>
    </subcellularLocation>
</comment>
<dbReference type="PANTHER" id="PTHR32243:SF24">
    <property type="entry name" value="DIACETYLCHITOBIOSE UPTAKE SYSTEM PERMEASE PROTEIN NGCG"/>
    <property type="match status" value="1"/>
</dbReference>
<gene>
    <name evidence="9" type="ORF">GCM10010492_33830</name>
</gene>
<evidence type="ECO:0000256" key="5">
    <source>
        <dbReference type="ARBA" id="ARBA00022989"/>
    </source>
</evidence>
<evidence type="ECO:0000313" key="10">
    <source>
        <dbReference type="Proteomes" id="UP001500416"/>
    </source>
</evidence>
<evidence type="ECO:0000256" key="7">
    <source>
        <dbReference type="RuleBase" id="RU363032"/>
    </source>
</evidence>
<comment type="similarity">
    <text evidence="7">Belongs to the binding-protein-dependent transport system permease family.</text>
</comment>
<reference evidence="9 10" key="1">
    <citation type="journal article" date="2019" name="Int. J. Syst. Evol. Microbiol.">
        <title>The Global Catalogue of Microorganisms (GCM) 10K type strain sequencing project: providing services to taxonomists for standard genome sequencing and annotation.</title>
        <authorList>
            <consortium name="The Broad Institute Genomics Platform"/>
            <consortium name="The Broad Institute Genome Sequencing Center for Infectious Disease"/>
            <person name="Wu L."/>
            <person name="Ma J."/>
        </authorList>
    </citation>
    <scope>NUCLEOTIDE SEQUENCE [LARGE SCALE GENOMIC DNA]</scope>
    <source>
        <strain evidence="9 10">JCM 3380</strain>
    </source>
</reference>
<feature type="domain" description="ABC transmembrane type-1" evidence="8">
    <location>
        <begin position="75"/>
        <end position="269"/>
    </location>
</feature>
<dbReference type="InterPro" id="IPR035906">
    <property type="entry name" value="MetI-like_sf"/>
</dbReference>
<dbReference type="Proteomes" id="UP001500416">
    <property type="component" value="Unassembled WGS sequence"/>
</dbReference>
<dbReference type="Gene3D" id="1.10.3720.10">
    <property type="entry name" value="MetI-like"/>
    <property type="match status" value="1"/>
</dbReference>
<feature type="transmembrane region" description="Helical" evidence="7">
    <location>
        <begin position="248"/>
        <end position="269"/>
    </location>
</feature>
<comment type="caution">
    <text evidence="9">The sequence shown here is derived from an EMBL/GenBank/DDBJ whole genome shotgun (WGS) entry which is preliminary data.</text>
</comment>
<keyword evidence="2 7" id="KW-0813">Transport</keyword>
<keyword evidence="3" id="KW-1003">Cell membrane</keyword>